<comment type="caution">
    <text evidence="2">The sequence shown here is derived from an EMBL/GenBank/DDBJ whole genome shotgun (WGS) entry which is preliminary data.</text>
</comment>
<sequence length="529" mass="60521">MARLDRVYIFNNSANAPDRKFSLYTIKGDLPKSDHHPVFASIKLEGQSARITHWKTNSQWLEEAVPSIRRIWRDVHPNLTFFAKLRKVTRFYRGLCRIKAALFRKDKESLSEDLKEAMRQDQIHPNDVLVMQARGECRTKLLELQDRKLEGRKLRSRIRWKFKGDQFWDVLGQDFTTMITDSIVKGKLPPRMNKDTVLVLHETLAWAKESGQALIMLKLDFAKAYDSVNWHFLFQALTRMGIPKTLVTIVKLLLEDASATVSINGMCTSEFPIQRGVRQGCPLAPFLFLIVAEALAYATQAAVAFGRLRGITLPDGTTQHTLSQFADDTTFALQGSRHNLKEASTLLEDFGQAIGLRLNRGKYALYWFGTTCLPQWVNSFGCQIAAPGELSKLLGTPFGISVESVDVDAFLATKITAKLKFWTTTQLSFAGRSRARRLAHSGLTCFCDLWEPSSMVLRPWQDLKQQYGLTKEEKPNIEQYQASIPETWQPLIDNALTPPKDDWLGLFYMTRCISTQQWSFWRRRTSDRN</sequence>
<reference evidence="2" key="1">
    <citation type="submission" date="2016-03" db="EMBL/GenBank/DDBJ databases">
        <title>Mechanisms controlling the formation of the plant cell surface in tip-growing cells are functionally conserved among land plants.</title>
        <authorList>
            <person name="Honkanen S."/>
            <person name="Jones V.A."/>
            <person name="Morieri G."/>
            <person name="Champion C."/>
            <person name="Hetherington A.J."/>
            <person name="Kelly S."/>
            <person name="Saint-Marcoux D."/>
            <person name="Proust H."/>
            <person name="Prescott H."/>
            <person name="Dolan L."/>
        </authorList>
    </citation>
    <scope>NUCLEOTIDE SEQUENCE [LARGE SCALE GENOMIC DNA]</scope>
    <source>
        <tissue evidence="2">Whole gametophyte</tissue>
    </source>
</reference>
<dbReference type="InterPro" id="IPR000477">
    <property type="entry name" value="RT_dom"/>
</dbReference>
<dbReference type="InterPro" id="IPR043502">
    <property type="entry name" value="DNA/RNA_pol_sf"/>
</dbReference>
<evidence type="ECO:0000259" key="1">
    <source>
        <dbReference type="PROSITE" id="PS50878"/>
    </source>
</evidence>
<feature type="domain" description="Reverse transcriptase" evidence="1">
    <location>
        <begin position="112"/>
        <end position="402"/>
    </location>
</feature>
<name>A0A176WCN2_MARPO</name>
<dbReference type="Pfam" id="PF00078">
    <property type="entry name" value="RVT_1"/>
    <property type="match status" value="1"/>
</dbReference>
<accession>A0A176WCN2</accession>
<evidence type="ECO:0000313" key="3">
    <source>
        <dbReference type="Proteomes" id="UP000077202"/>
    </source>
</evidence>
<dbReference type="PANTHER" id="PTHR19446">
    <property type="entry name" value="REVERSE TRANSCRIPTASES"/>
    <property type="match status" value="1"/>
</dbReference>
<proteinExistence type="predicted"/>
<dbReference type="PROSITE" id="PS50878">
    <property type="entry name" value="RT_POL"/>
    <property type="match status" value="1"/>
</dbReference>
<dbReference type="AlphaFoldDB" id="A0A176WCN2"/>
<dbReference type="EMBL" id="LVLJ01001336">
    <property type="protein sequence ID" value="OAE30391.1"/>
    <property type="molecule type" value="Genomic_DNA"/>
</dbReference>
<evidence type="ECO:0000313" key="2">
    <source>
        <dbReference type="EMBL" id="OAE30391.1"/>
    </source>
</evidence>
<dbReference type="SUPFAM" id="SSF56672">
    <property type="entry name" value="DNA/RNA polymerases"/>
    <property type="match status" value="1"/>
</dbReference>
<gene>
    <name evidence="2" type="ORF">AXG93_3612s1140</name>
</gene>
<keyword evidence="3" id="KW-1185">Reference proteome</keyword>
<organism evidence="2 3">
    <name type="scientific">Marchantia polymorpha subsp. ruderalis</name>
    <dbReference type="NCBI Taxonomy" id="1480154"/>
    <lineage>
        <taxon>Eukaryota</taxon>
        <taxon>Viridiplantae</taxon>
        <taxon>Streptophyta</taxon>
        <taxon>Embryophyta</taxon>
        <taxon>Marchantiophyta</taxon>
        <taxon>Marchantiopsida</taxon>
        <taxon>Marchantiidae</taxon>
        <taxon>Marchantiales</taxon>
        <taxon>Marchantiaceae</taxon>
        <taxon>Marchantia</taxon>
    </lineage>
</organism>
<protein>
    <recommendedName>
        <fullName evidence="1">Reverse transcriptase domain-containing protein</fullName>
    </recommendedName>
</protein>
<dbReference type="Proteomes" id="UP000077202">
    <property type="component" value="Unassembled WGS sequence"/>
</dbReference>